<dbReference type="EMBL" id="OCST01000003">
    <property type="protein sequence ID" value="SOE64753.1"/>
    <property type="molecule type" value="Genomic_DNA"/>
</dbReference>
<dbReference type="Proteomes" id="UP000219440">
    <property type="component" value="Unassembled WGS sequence"/>
</dbReference>
<accession>A0A2C8ZJ46</accession>
<keyword evidence="2" id="KW-1185">Reference proteome</keyword>
<dbReference type="Pfam" id="PF13646">
    <property type="entry name" value="HEAT_2"/>
    <property type="match status" value="1"/>
</dbReference>
<gene>
    <name evidence="1" type="ORF">SAMN06296378_1439</name>
</gene>
<dbReference type="InterPro" id="IPR016024">
    <property type="entry name" value="ARM-type_fold"/>
</dbReference>
<sequence>MVPDETPVDLPIEARIAAAVGQLGVDTVVLRSLSLLAGNNEGGEFLLVVGGEHAQGILDGAPVLYWPELWGTRALLYVWNDSAIAGVTAALQNQAWRVREMATRVTATRGLALQVEVGALLTDEVARVRAAAARALGAIGDDLEVIRPLLKDPEIEVRRGAQQGIDAIRKRRPAAATPEQV</sequence>
<evidence type="ECO:0000313" key="2">
    <source>
        <dbReference type="Proteomes" id="UP000219440"/>
    </source>
</evidence>
<proteinExistence type="predicted"/>
<dbReference type="InterPro" id="IPR011989">
    <property type="entry name" value="ARM-like"/>
</dbReference>
<dbReference type="AlphaFoldDB" id="A0A2C8ZJ46"/>
<name>A0A2C8ZJ46_9MICO</name>
<evidence type="ECO:0000313" key="1">
    <source>
        <dbReference type="EMBL" id="SOE64753.1"/>
    </source>
</evidence>
<reference evidence="1 2" key="1">
    <citation type="submission" date="2017-09" db="EMBL/GenBank/DDBJ databases">
        <authorList>
            <person name="Ehlers B."/>
            <person name="Leendertz F.H."/>
        </authorList>
    </citation>
    <scope>NUCLEOTIDE SEQUENCE [LARGE SCALE GENOMIC DNA]</scope>
    <source>
        <strain evidence="1 2">CGMCC 1.05381</strain>
    </source>
</reference>
<dbReference type="Gene3D" id="1.25.10.10">
    <property type="entry name" value="Leucine-rich Repeat Variant"/>
    <property type="match status" value="1"/>
</dbReference>
<protein>
    <submittedName>
        <fullName evidence="1">HEAT repeat-containing protein</fullName>
    </submittedName>
</protein>
<dbReference type="SUPFAM" id="SSF48371">
    <property type="entry name" value="ARM repeat"/>
    <property type="match status" value="1"/>
</dbReference>
<organism evidence="1 2">
    <name type="scientific">Salinibacterium xinjiangense</name>
    <dbReference type="NCBI Taxonomy" id="386302"/>
    <lineage>
        <taxon>Bacteria</taxon>
        <taxon>Bacillati</taxon>
        <taxon>Actinomycetota</taxon>
        <taxon>Actinomycetes</taxon>
        <taxon>Micrococcales</taxon>
        <taxon>Microbacteriaceae</taxon>
        <taxon>Salinibacterium</taxon>
    </lineage>
</organism>
<dbReference type="OrthoDB" id="3386844at2"/>